<evidence type="ECO:0000256" key="1">
    <source>
        <dbReference type="SAM" id="Phobius"/>
    </source>
</evidence>
<accession>A0A645F348</accession>
<gene>
    <name evidence="2" type="ORF">SDC9_156033</name>
</gene>
<dbReference type="EMBL" id="VSSQ01054838">
    <property type="protein sequence ID" value="MPN08748.1"/>
    <property type="molecule type" value="Genomic_DNA"/>
</dbReference>
<dbReference type="AlphaFoldDB" id="A0A645F348"/>
<sequence length="117" mass="13209">MKEPVSENKTAASLVTFTSAFALGALLSYFATPAGKKTWRKLAKEWEKARQELFNQGLIPDAKMSLDEFRENYVSLLSGSLQGLKESCQGFLDLSKQVLQEKKDARKKRKKFTFKGV</sequence>
<protein>
    <submittedName>
        <fullName evidence="2">Uncharacterized protein</fullName>
    </submittedName>
</protein>
<organism evidence="2">
    <name type="scientific">bioreactor metagenome</name>
    <dbReference type="NCBI Taxonomy" id="1076179"/>
    <lineage>
        <taxon>unclassified sequences</taxon>
        <taxon>metagenomes</taxon>
        <taxon>ecological metagenomes</taxon>
    </lineage>
</organism>
<keyword evidence="1" id="KW-0472">Membrane</keyword>
<comment type="caution">
    <text evidence="2">The sequence shown here is derived from an EMBL/GenBank/DDBJ whole genome shotgun (WGS) entry which is preliminary data.</text>
</comment>
<reference evidence="2" key="1">
    <citation type="submission" date="2019-08" db="EMBL/GenBank/DDBJ databases">
        <authorList>
            <person name="Kucharzyk K."/>
            <person name="Murdoch R.W."/>
            <person name="Higgins S."/>
            <person name="Loffler F."/>
        </authorList>
    </citation>
    <scope>NUCLEOTIDE SEQUENCE</scope>
</reference>
<keyword evidence="1" id="KW-0812">Transmembrane</keyword>
<keyword evidence="1" id="KW-1133">Transmembrane helix</keyword>
<proteinExistence type="predicted"/>
<evidence type="ECO:0000313" key="2">
    <source>
        <dbReference type="EMBL" id="MPN08748.1"/>
    </source>
</evidence>
<feature type="transmembrane region" description="Helical" evidence="1">
    <location>
        <begin position="12"/>
        <end position="31"/>
    </location>
</feature>
<name>A0A645F348_9ZZZZ</name>